<evidence type="ECO:0000313" key="2">
    <source>
        <dbReference type="Proteomes" id="UP000327157"/>
    </source>
</evidence>
<organism evidence="1 2">
    <name type="scientific">Pyrus ussuriensis x Pyrus communis</name>
    <dbReference type="NCBI Taxonomy" id="2448454"/>
    <lineage>
        <taxon>Eukaryota</taxon>
        <taxon>Viridiplantae</taxon>
        <taxon>Streptophyta</taxon>
        <taxon>Embryophyta</taxon>
        <taxon>Tracheophyta</taxon>
        <taxon>Spermatophyta</taxon>
        <taxon>Magnoliopsida</taxon>
        <taxon>eudicotyledons</taxon>
        <taxon>Gunneridae</taxon>
        <taxon>Pentapetalae</taxon>
        <taxon>rosids</taxon>
        <taxon>fabids</taxon>
        <taxon>Rosales</taxon>
        <taxon>Rosaceae</taxon>
        <taxon>Amygdaloideae</taxon>
        <taxon>Maleae</taxon>
        <taxon>Pyrus</taxon>
    </lineage>
</organism>
<sequence length="132" mass="14306">MASKKSQVVLATKAKSVSGLAASGKSIGATSRSKAKAVTTLQHAPSKLMSLSEQEKHWRCKPIMPIFVLNLREHSSSSSLDADSSAKYYYGSPMNDHRTKISLTPSMFTEKSHPLAIHVMTTSATSIEEQLV</sequence>
<reference evidence="1 2" key="2">
    <citation type="submission" date="2019-11" db="EMBL/GenBank/DDBJ databases">
        <title>A de novo genome assembly of a pear dwarfing rootstock.</title>
        <authorList>
            <person name="Wang F."/>
            <person name="Wang J."/>
            <person name="Li S."/>
            <person name="Zhang Y."/>
            <person name="Fang M."/>
            <person name="Ma L."/>
            <person name="Zhao Y."/>
            <person name="Jiang S."/>
        </authorList>
    </citation>
    <scope>NUCLEOTIDE SEQUENCE [LARGE SCALE GENOMIC DNA]</scope>
    <source>
        <strain evidence="1">S2</strain>
        <tissue evidence="1">Leaf</tissue>
    </source>
</reference>
<reference evidence="1 2" key="1">
    <citation type="submission" date="2019-09" db="EMBL/GenBank/DDBJ databases">
        <authorList>
            <person name="Ou C."/>
        </authorList>
    </citation>
    <scope>NUCLEOTIDE SEQUENCE [LARGE SCALE GENOMIC DNA]</scope>
    <source>
        <strain evidence="1">S2</strain>
        <tissue evidence="1">Leaf</tissue>
    </source>
</reference>
<dbReference type="AlphaFoldDB" id="A0A5N5G9V2"/>
<comment type="caution">
    <text evidence="1">The sequence shown here is derived from an EMBL/GenBank/DDBJ whole genome shotgun (WGS) entry which is preliminary data.</text>
</comment>
<accession>A0A5N5G9V2</accession>
<evidence type="ECO:0000313" key="1">
    <source>
        <dbReference type="EMBL" id="KAB2612176.1"/>
    </source>
</evidence>
<protein>
    <submittedName>
        <fullName evidence="1">Uncharacterized protein</fullName>
    </submittedName>
</protein>
<name>A0A5N5G9V2_9ROSA</name>
<gene>
    <name evidence="1" type="ORF">D8674_036856</name>
</gene>
<dbReference type="EMBL" id="SMOL01000468">
    <property type="protein sequence ID" value="KAB2612176.1"/>
    <property type="molecule type" value="Genomic_DNA"/>
</dbReference>
<dbReference type="Proteomes" id="UP000327157">
    <property type="component" value="Unassembled WGS sequence"/>
</dbReference>
<proteinExistence type="predicted"/>
<keyword evidence="2" id="KW-1185">Reference proteome</keyword>